<evidence type="ECO:0000256" key="1">
    <source>
        <dbReference type="SAM" id="MobiDB-lite"/>
    </source>
</evidence>
<feature type="compositionally biased region" description="Basic and acidic residues" evidence="1">
    <location>
        <begin position="148"/>
        <end position="158"/>
    </location>
</feature>
<protein>
    <submittedName>
        <fullName evidence="2">Uncharacterized protein</fullName>
    </submittedName>
</protein>
<keyword evidence="3" id="KW-1185">Reference proteome</keyword>
<accession>A0ABD3GHW9</accession>
<sequence>MFASARPCSTTLPDVSADTQQKNTCKNERKSGQEEEHADQRQPANEQPDHRKHGRSTEKKLKGRCASTKTTKKTRSSEADVSYLNGGSVLPERYWRSTHPTELTMIEARDRDEQKFKHDLQSVEKEMNELRRFYLERNGFSDSPIPNHGKEANKHEENPETPPFDFAEAKEKILEGNIDALLQAGYAIAKDSLGAEKRLDTLPEYIDLFSGRVSDEE</sequence>
<feature type="region of interest" description="Disordered" evidence="1">
    <location>
        <begin position="1"/>
        <end position="87"/>
    </location>
</feature>
<feature type="region of interest" description="Disordered" evidence="1">
    <location>
        <begin position="138"/>
        <end position="163"/>
    </location>
</feature>
<reference evidence="2 3" key="1">
    <citation type="submission" date="2024-09" db="EMBL/GenBank/DDBJ databases">
        <title>Chromosome-scale assembly of Riccia sorocarpa.</title>
        <authorList>
            <person name="Paukszto L."/>
        </authorList>
    </citation>
    <scope>NUCLEOTIDE SEQUENCE [LARGE SCALE GENOMIC DNA]</scope>
    <source>
        <strain evidence="2">LP-2024</strain>
        <tissue evidence="2">Aerial parts of the thallus</tissue>
    </source>
</reference>
<gene>
    <name evidence="2" type="ORF">R1sor_021000</name>
</gene>
<name>A0ABD3GHW9_9MARC</name>
<dbReference type="Proteomes" id="UP001633002">
    <property type="component" value="Unassembled WGS sequence"/>
</dbReference>
<evidence type="ECO:0000313" key="3">
    <source>
        <dbReference type="Proteomes" id="UP001633002"/>
    </source>
</evidence>
<dbReference type="EMBL" id="JBJQOH010000007">
    <property type="protein sequence ID" value="KAL3678044.1"/>
    <property type="molecule type" value="Genomic_DNA"/>
</dbReference>
<evidence type="ECO:0000313" key="2">
    <source>
        <dbReference type="EMBL" id="KAL3678044.1"/>
    </source>
</evidence>
<feature type="compositionally biased region" description="Basic and acidic residues" evidence="1">
    <location>
        <begin position="25"/>
        <end position="40"/>
    </location>
</feature>
<proteinExistence type="predicted"/>
<organism evidence="2 3">
    <name type="scientific">Riccia sorocarpa</name>
    <dbReference type="NCBI Taxonomy" id="122646"/>
    <lineage>
        <taxon>Eukaryota</taxon>
        <taxon>Viridiplantae</taxon>
        <taxon>Streptophyta</taxon>
        <taxon>Embryophyta</taxon>
        <taxon>Marchantiophyta</taxon>
        <taxon>Marchantiopsida</taxon>
        <taxon>Marchantiidae</taxon>
        <taxon>Marchantiales</taxon>
        <taxon>Ricciaceae</taxon>
        <taxon>Riccia</taxon>
    </lineage>
</organism>
<dbReference type="AlphaFoldDB" id="A0ABD3GHW9"/>
<comment type="caution">
    <text evidence="2">The sequence shown here is derived from an EMBL/GenBank/DDBJ whole genome shotgun (WGS) entry which is preliminary data.</text>
</comment>
<feature type="compositionally biased region" description="Polar residues" evidence="1">
    <location>
        <begin position="7"/>
        <end position="24"/>
    </location>
</feature>